<gene>
    <name evidence="2" type="ORF">PFR001_LOCUS7975</name>
</gene>
<dbReference type="EMBL" id="CAKLBC010001541">
    <property type="protein sequence ID" value="CAH0492792.1"/>
    <property type="molecule type" value="Genomic_DNA"/>
</dbReference>
<keyword evidence="3" id="KW-1185">Reference proteome</keyword>
<name>A0ABN8CFF6_9STRA</name>
<reference evidence="2 3" key="1">
    <citation type="submission" date="2021-11" db="EMBL/GenBank/DDBJ databases">
        <authorList>
            <person name="Islam A."/>
            <person name="Islam S."/>
            <person name="Flora M.S."/>
            <person name="Rahman M."/>
            <person name="Ziaur R.M."/>
            <person name="Epstein J.H."/>
            <person name="Hassan M."/>
            <person name="Klassen M."/>
            <person name="Woodard K."/>
            <person name="Webb A."/>
            <person name="Webby R.J."/>
            <person name="El Zowalaty M.E."/>
        </authorList>
    </citation>
    <scope>NUCLEOTIDE SEQUENCE [LARGE SCALE GENOMIC DNA]</scope>
    <source>
        <strain evidence="2">Pf1</strain>
    </source>
</reference>
<evidence type="ECO:0000313" key="2">
    <source>
        <dbReference type="EMBL" id="CAH0492792.1"/>
    </source>
</evidence>
<comment type="caution">
    <text evidence="2">The sequence shown here is derived from an EMBL/GenBank/DDBJ whole genome shotgun (WGS) entry which is preliminary data.</text>
</comment>
<evidence type="ECO:0008006" key="4">
    <source>
        <dbReference type="Google" id="ProtNLM"/>
    </source>
</evidence>
<proteinExistence type="predicted"/>
<feature type="region of interest" description="Disordered" evidence="1">
    <location>
        <begin position="237"/>
        <end position="257"/>
    </location>
</feature>
<protein>
    <recommendedName>
        <fullName evidence="4">HTH psq-type domain-containing protein</fullName>
    </recommendedName>
</protein>
<accession>A0ABN8CFF6</accession>
<sequence length="257" mass="29851">MVPSYYPGNFPSTNLDDSKSLVASNEYHLLLHSRQPFVRYEHGRRFSNTRIPNRGHVDRLPGVATLLQRLGTIQKSDSFVSMNNPSYELQHRVGKTENTFECWTPPSLTGRPSTITLPAFKLAPFTTALTTTENRFHGWNRNLDNFVLKTPNEMMESWKPEEQVTTSRPVIWASEPVCRVRRDSKSKNSRYLREIDRRRILIRIAQGEKQSALAKEYHVSRAAICNLNKHRAQVLSRNHEHPLAKHPKRRMLTKLKR</sequence>
<feature type="compositionally biased region" description="Basic residues" evidence="1">
    <location>
        <begin position="244"/>
        <end position="257"/>
    </location>
</feature>
<organism evidence="2 3">
    <name type="scientific">Peronospora farinosa</name>
    <dbReference type="NCBI Taxonomy" id="134698"/>
    <lineage>
        <taxon>Eukaryota</taxon>
        <taxon>Sar</taxon>
        <taxon>Stramenopiles</taxon>
        <taxon>Oomycota</taxon>
        <taxon>Peronosporomycetes</taxon>
        <taxon>Peronosporales</taxon>
        <taxon>Peronosporaceae</taxon>
        <taxon>Peronospora</taxon>
    </lineage>
</organism>
<evidence type="ECO:0000313" key="3">
    <source>
        <dbReference type="Proteomes" id="UP001157938"/>
    </source>
</evidence>
<dbReference type="Proteomes" id="UP001157938">
    <property type="component" value="Unassembled WGS sequence"/>
</dbReference>
<evidence type="ECO:0000256" key="1">
    <source>
        <dbReference type="SAM" id="MobiDB-lite"/>
    </source>
</evidence>